<proteinExistence type="predicted"/>
<sequence>MKMIKLLRLTTISDTSTLTQSRFKTQVSLAMFILLLRITMSLGTATPKARAVAETVAAEAVVPSDILVSQAFWSNYTMFDTYYRLFRAQSMNI</sequence>
<name>A0A1R1Y643_9FUNG</name>
<reference evidence="2" key="1">
    <citation type="submission" date="2017-01" db="EMBL/GenBank/DDBJ databases">
        <authorList>
            <person name="Wang Y."/>
            <person name="White M."/>
            <person name="Kvist S."/>
            <person name="Moncalvo J.-M."/>
        </authorList>
    </citation>
    <scope>NUCLEOTIDE SEQUENCE [LARGE SCALE GENOMIC DNA]</scope>
    <source>
        <strain evidence="2">ID-206-W2</strain>
    </source>
</reference>
<accession>A0A1R1Y643</accession>
<keyword evidence="2" id="KW-1185">Reference proteome</keyword>
<organism evidence="1 2">
    <name type="scientific">Smittium culicis</name>
    <dbReference type="NCBI Taxonomy" id="133412"/>
    <lineage>
        <taxon>Eukaryota</taxon>
        <taxon>Fungi</taxon>
        <taxon>Fungi incertae sedis</taxon>
        <taxon>Zoopagomycota</taxon>
        <taxon>Kickxellomycotina</taxon>
        <taxon>Harpellomycetes</taxon>
        <taxon>Harpellales</taxon>
        <taxon>Legeriomycetaceae</taxon>
        <taxon>Smittium</taxon>
    </lineage>
</organism>
<dbReference type="AlphaFoldDB" id="A0A1R1Y643"/>
<dbReference type="Proteomes" id="UP000187429">
    <property type="component" value="Unassembled WGS sequence"/>
</dbReference>
<protein>
    <submittedName>
        <fullName evidence="1">Uncharacterized protein</fullName>
    </submittedName>
</protein>
<evidence type="ECO:0000313" key="1">
    <source>
        <dbReference type="EMBL" id="OMJ22186.1"/>
    </source>
</evidence>
<dbReference type="EMBL" id="LSSM01002316">
    <property type="protein sequence ID" value="OMJ22186.1"/>
    <property type="molecule type" value="Genomic_DNA"/>
</dbReference>
<evidence type="ECO:0000313" key="2">
    <source>
        <dbReference type="Proteomes" id="UP000187429"/>
    </source>
</evidence>
<gene>
    <name evidence="1" type="ORF">AYI69_g5493</name>
</gene>
<comment type="caution">
    <text evidence="1">The sequence shown here is derived from an EMBL/GenBank/DDBJ whole genome shotgun (WGS) entry which is preliminary data.</text>
</comment>